<proteinExistence type="inferred from homology"/>
<keyword evidence="5" id="KW-1052">Target cell membrane</keyword>
<dbReference type="InterPro" id="IPR002110">
    <property type="entry name" value="Ankyrin_rpt"/>
</dbReference>
<dbReference type="GO" id="GO:0090729">
    <property type="term" value="F:toxin activity"/>
    <property type="evidence" value="ECO:0007669"/>
    <property type="project" value="UniProtKB-KW"/>
</dbReference>
<comment type="caution">
    <text evidence="17">The sequence shown here is derived from an EMBL/GenBank/DDBJ whole genome shotgun (WGS) entry which is preliminary data.</text>
</comment>
<evidence type="ECO:0000256" key="2">
    <source>
        <dbReference type="ARBA" id="ARBA00004613"/>
    </source>
</evidence>
<evidence type="ECO:0000256" key="6">
    <source>
        <dbReference type="ARBA" id="ARBA00022656"/>
    </source>
</evidence>
<keyword evidence="18" id="KW-1185">Reference proteome</keyword>
<name>A0A8T0EKX1_ARGBR</name>
<dbReference type="GO" id="GO:0005576">
    <property type="term" value="C:extracellular region"/>
    <property type="evidence" value="ECO:0007669"/>
    <property type="project" value="UniProtKB-SubCell"/>
</dbReference>
<dbReference type="Pfam" id="PF12796">
    <property type="entry name" value="Ank_2"/>
    <property type="match status" value="2"/>
</dbReference>
<dbReference type="SMART" id="SM00248">
    <property type="entry name" value="ANK"/>
    <property type="match status" value="4"/>
</dbReference>
<keyword evidence="11" id="KW-0472">Membrane</keyword>
<evidence type="ECO:0000256" key="16">
    <source>
        <dbReference type="PROSITE-ProRule" id="PRU00023"/>
    </source>
</evidence>
<evidence type="ECO:0000256" key="14">
    <source>
        <dbReference type="ARBA" id="ARBA00049715"/>
    </source>
</evidence>
<evidence type="ECO:0000256" key="10">
    <source>
        <dbReference type="ARBA" id="ARBA00023043"/>
    </source>
</evidence>
<reference evidence="17" key="1">
    <citation type="journal article" date="2020" name="bioRxiv">
        <title>Chromosome-level reference genome of the European wasp spider Argiope bruennichi: a resource for studies on range expansion and evolutionary adaptation.</title>
        <authorList>
            <person name="Sheffer M.M."/>
            <person name="Hoppe A."/>
            <person name="Krehenwinkel H."/>
            <person name="Uhl G."/>
            <person name="Kuss A.W."/>
            <person name="Jensen L."/>
            <person name="Jensen C."/>
            <person name="Gillespie R.G."/>
            <person name="Hoff K.J."/>
            <person name="Prost S."/>
        </authorList>
    </citation>
    <scope>NUCLEOTIDE SEQUENCE</scope>
</reference>
<evidence type="ECO:0000256" key="8">
    <source>
        <dbReference type="ARBA" id="ARBA00022737"/>
    </source>
</evidence>
<evidence type="ECO:0000313" key="18">
    <source>
        <dbReference type="Proteomes" id="UP000807504"/>
    </source>
</evidence>
<accession>A0A8T0EKX1</accession>
<dbReference type="InterPro" id="IPR036770">
    <property type="entry name" value="Ankyrin_rpt-contain_sf"/>
</dbReference>
<evidence type="ECO:0000256" key="15">
    <source>
        <dbReference type="ARBA" id="ARBA00049811"/>
    </source>
</evidence>
<dbReference type="PANTHER" id="PTHR24198">
    <property type="entry name" value="ANKYRIN REPEAT AND PROTEIN KINASE DOMAIN-CONTAINING PROTEIN"/>
    <property type="match status" value="1"/>
</dbReference>
<dbReference type="AlphaFoldDB" id="A0A8T0EKX1"/>
<keyword evidence="7" id="KW-0528">Neurotoxin</keyword>
<dbReference type="SUPFAM" id="SSF48403">
    <property type="entry name" value="Ankyrin repeat"/>
    <property type="match status" value="1"/>
</dbReference>
<dbReference type="Gene3D" id="1.25.40.20">
    <property type="entry name" value="Ankyrin repeat-containing domain"/>
    <property type="match status" value="2"/>
</dbReference>
<keyword evidence="6" id="KW-0800">Toxin</keyword>
<evidence type="ECO:0000256" key="5">
    <source>
        <dbReference type="ARBA" id="ARBA00022537"/>
    </source>
</evidence>
<evidence type="ECO:0000256" key="13">
    <source>
        <dbReference type="ARBA" id="ARBA00049657"/>
    </source>
</evidence>
<evidence type="ECO:0000256" key="4">
    <source>
        <dbReference type="ARBA" id="ARBA00022525"/>
    </source>
</evidence>
<reference evidence="17" key="2">
    <citation type="submission" date="2020-06" db="EMBL/GenBank/DDBJ databases">
        <authorList>
            <person name="Sheffer M."/>
        </authorList>
    </citation>
    <scope>NUCLEOTIDE SEQUENCE</scope>
</reference>
<evidence type="ECO:0000256" key="9">
    <source>
        <dbReference type="ARBA" id="ARBA00023028"/>
    </source>
</evidence>
<keyword evidence="4" id="KW-0964">Secreted</keyword>
<keyword evidence="10 16" id="KW-0040">ANK repeat</keyword>
<dbReference type="GO" id="GO:0044231">
    <property type="term" value="C:host cell presynaptic membrane"/>
    <property type="evidence" value="ECO:0007669"/>
    <property type="project" value="UniProtKB-KW"/>
</dbReference>
<comment type="subcellular location">
    <subcellularLocation>
        <location evidence="2">Secreted</location>
    </subcellularLocation>
    <subcellularLocation>
        <location evidence="1">Target cell membrane</location>
    </subcellularLocation>
</comment>
<evidence type="ECO:0000256" key="1">
    <source>
        <dbReference type="ARBA" id="ARBA00004175"/>
    </source>
</evidence>
<gene>
    <name evidence="17" type="ORF">HNY73_016794</name>
</gene>
<dbReference type="PROSITE" id="PS50088">
    <property type="entry name" value="ANK_REPEAT"/>
    <property type="match status" value="3"/>
</dbReference>
<evidence type="ECO:0000313" key="17">
    <source>
        <dbReference type="EMBL" id="KAF8774218.1"/>
    </source>
</evidence>
<keyword evidence="12" id="KW-1053">Target membrane</keyword>
<feature type="repeat" description="ANK" evidence="16">
    <location>
        <begin position="72"/>
        <end position="104"/>
    </location>
</feature>
<keyword evidence="9" id="KW-0638">Presynaptic neurotoxin</keyword>
<protein>
    <recommendedName>
        <fullName evidence="15">Alpha-latrotoxin</fullName>
    </recommendedName>
</protein>
<comment type="similarity">
    <text evidence="13">Belongs to the cationic peptide 01 (latrotoxin) family. 03 (alpha-latrotoxin) subfamily.</text>
</comment>
<keyword evidence="3" id="KW-0268">Exocytosis</keyword>
<dbReference type="GO" id="GO:0044218">
    <property type="term" value="C:other organism cell membrane"/>
    <property type="evidence" value="ECO:0007669"/>
    <property type="project" value="UniProtKB-KW"/>
</dbReference>
<feature type="repeat" description="ANK" evidence="16">
    <location>
        <begin position="185"/>
        <end position="217"/>
    </location>
</feature>
<sequence>MDFFRISIARFIFSDQNLDVIRAICAEGIDLNLQSDFGMTLFHDAVNIPDDNIGIVQEFIHAGADVNISTFLDLAPLHFAVFHRKRRVVDALIHSGAFVNAQTFLGTTSLHIAVTKSIFFFPTIENITLPDIWIINKLLSHEDIDCNLVDSNGDSSLMVAVKDQQTEAVVKLLHHKADPNIPNKDGVTPLHVAFAQLPSDIELQLLLAGANIYSVDKMGQTPMDILINYGLDFRSNEWVMLIINIIAFKYNITNDLKQKLEYNPHLLQFLNKCIEEVDQMKNDFVSGSITMHDFIWNCFNENEFLLLEIHKAVVDRLVKDIYIEYFIAILDLIPESSLIAILEITANSKKHTKGNKMSDLANIFTKFDIILLISDYLSKVEIFCLIVAFSNVKIADSLKNVYGREFSYFFDMNWENE</sequence>
<evidence type="ECO:0000256" key="11">
    <source>
        <dbReference type="ARBA" id="ARBA00023136"/>
    </source>
</evidence>
<keyword evidence="8" id="KW-0677">Repeat</keyword>
<dbReference type="PANTHER" id="PTHR24198:SF165">
    <property type="entry name" value="ANKYRIN REPEAT-CONTAINING PROTEIN-RELATED"/>
    <property type="match status" value="1"/>
</dbReference>
<comment type="subunit">
    <text evidence="14">Homotetramer in membranes.</text>
</comment>
<organism evidence="17 18">
    <name type="scientific">Argiope bruennichi</name>
    <name type="common">Wasp spider</name>
    <name type="synonym">Aranea bruennichi</name>
    <dbReference type="NCBI Taxonomy" id="94029"/>
    <lineage>
        <taxon>Eukaryota</taxon>
        <taxon>Metazoa</taxon>
        <taxon>Ecdysozoa</taxon>
        <taxon>Arthropoda</taxon>
        <taxon>Chelicerata</taxon>
        <taxon>Arachnida</taxon>
        <taxon>Araneae</taxon>
        <taxon>Araneomorphae</taxon>
        <taxon>Entelegynae</taxon>
        <taxon>Araneoidea</taxon>
        <taxon>Araneidae</taxon>
        <taxon>Argiope</taxon>
    </lineage>
</organism>
<dbReference type="Proteomes" id="UP000807504">
    <property type="component" value="Unassembled WGS sequence"/>
</dbReference>
<dbReference type="GO" id="GO:0006887">
    <property type="term" value="P:exocytosis"/>
    <property type="evidence" value="ECO:0007669"/>
    <property type="project" value="UniProtKB-KW"/>
</dbReference>
<dbReference type="EMBL" id="JABXBU010002227">
    <property type="protein sequence ID" value="KAF8774218.1"/>
    <property type="molecule type" value="Genomic_DNA"/>
</dbReference>
<evidence type="ECO:0000256" key="7">
    <source>
        <dbReference type="ARBA" id="ARBA00022699"/>
    </source>
</evidence>
<evidence type="ECO:0000256" key="12">
    <source>
        <dbReference type="ARBA" id="ARBA00023298"/>
    </source>
</evidence>
<feature type="repeat" description="ANK" evidence="16">
    <location>
        <begin position="152"/>
        <end position="184"/>
    </location>
</feature>
<evidence type="ECO:0000256" key="3">
    <source>
        <dbReference type="ARBA" id="ARBA00022483"/>
    </source>
</evidence>